<proteinExistence type="inferred from homology"/>
<dbReference type="GO" id="GO:0032259">
    <property type="term" value="P:methylation"/>
    <property type="evidence" value="ECO:0007669"/>
    <property type="project" value="UniProtKB-KW"/>
</dbReference>
<reference evidence="4" key="1">
    <citation type="journal article" date="2014" name="Front. Microbiol.">
        <title>High frequency of phylogenetically diverse reductive dehalogenase-homologous genes in deep subseafloor sedimentary metagenomes.</title>
        <authorList>
            <person name="Kawai M."/>
            <person name="Futagami T."/>
            <person name="Toyoda A."/>
            <person name="Takaki Y."/>
            <person name="Nishi S."/>
            <person name="Hori S."/>
            <person name="Arai W."/>
            <person name="Tsubouchi T."/>
            <person name="Morono Y."/>
            <person name="Uchiyama I."/>
            <person name="Ito T."/>
            <person name="Fujiyama A."/>
            <person name="Inagaki F."/>
            <person name="Takami H."/>
        </authorList>
    </citation>
    <scope>NUCLEOTIDE SEQUENCE</scope>
    <source>
        <strain evidence="4">Expedition CK06-06</strain>
    </source>
</reference>
<evidence type="ECO:0000256" key="3">
    <source>
        <dbReference type="ARBA" id="ARBA00022679"/>
    </source>
</evidence>
<evidence type="ECO:0000256" key="2">
    <source>
        <dbReference type="ARBA" id="ARBA00022603"/>
    </source>
</evidence>
<keyword evidence="3" id="KW-0808">Transferase</keyword>
<dbReference type="AlphaFoldDB" id="X0WNR0"/>
<dbReference type="EMBL" id="BARS01033470">
    <property type="protein sequence ID" value="GAG26143.1"/>
    <property type="molecule type" value="Genomic_DNA"/>
</dbReference>
<organism evidence="4">
    <name type="scientific">marine sediment metagenome</name>
    <dbReference type="NCBI Taxonomy" id="412755"/>
    <lineage>
        <taxon>unclassified sequences</taxon>
        <taxon>metagenomes</taxon>
        <taxon>ecological metagenomes</taxon>
    </lineage>
</organism>
<dbReference type="GO" id="GO:0015948">
    <property type="term" value="P:methanogenesis"/>
    <property type="evidence" value="ECO:0007669"/>
    <property type="project" value="InterPro"/>
</dbReference>
<name>X0WNR0_9ZZZZ</name>
<dbReference type="Gene3D" id="3.20.20.480">
    <property type="entry name" value="Trimethylamine methyltransferase-like"/>
    <property type="match status" value="1"/>
</dbReference>
<evidence type="ECO:0000256" key="1">
    <source>
        <dbReference type="ARBA" id="ARBA00007137"/>
    </source>
</evidence>
<dbReference type="InterPro" id="IPR010426">
    <property type="entry name" value="MTTB_MeTrfase"/>
</dbReference>
<comment type="similarity">
    <text evidence="1">Belongs to the trimethylamine methyltransferase family.</text>
</comment>
<dbReference type="Pfam" id="PF06253">
    <property type="entry name" value="MTTB"/>
    <property type="match status" value="1"/>
</dbReference>
<feature type="non-terminal residue" evidence="4">
    <location>
        <position position="210"/>
    </location>
</feature>
<keyword evidence="2" id="KW-0489">Methyltransferase</keyword>
<evidence type="ECO:0000313" key="4">
    <source>
        <dbReference type="EMBL" id="GAG26143.1"/>
    </source>
</evidence>
<gene>
    <name evidence="4" type="ORF">S01H1_51824</name>
</gene>
<comment type="caution">
    <text evidence="4">The sequence shown here is derived from an EMBL/GenBank/DDBJ whole genome shotgun (WGS) entry which is preliminary data.</text>
</comment>
<dbReference type="GO" id="GO:0008168">
    <property type="term" value="F:methyltransferase activity"/>
    <property type="evidence" value="ECO:0007669"/>
    <property type="project" value="UniProtKB-KW"/>
</dbReference>
<dbReference type="InterPro" id="IPR038601">
    <property type="entry name" value="MttB-like_sf"/>
</dbReference>
<evidence type="ECO:0008006" key="5">
    <source>
        <dbReference type="Google" id="ProtNLM"/>
    </source>
</evidence>
<sequence>MDINYHAHQTPQFRVLSDRQIDKVYLATLECLNRTGVEVRNAEARELLAAAGARVEGTRVHIPPHIIQDAVAANPPSFTLWGRDGKHPMQVVPDRVYFGPGLTNTYFVDPETGERRKVRRGDPGLTALVCDALENIDYVMGLGLISDVTPTLAPVYEYAEMVANTGKPILPWAYSAAHVSDIYRMAVAVSGSEAAFRQRPHFAIFATFQS</sequence>
<protein>
    <recommendedName>
        <fullName evidence="5">Trimethylamine methyltransferase</fullName>
    </recommendedName>
</protein>
<accession>X0WNR0</accession>